<protein>
    <submittedName>
        <fullName evidence="2">DUF2306 domain-containing protein</fullName>
    </submittedName>
</protein>
<dbReference type="RefSeq" id="WP_339589351.1">
    <property type="nucleotide sequence ID" value="NZ_JBBHJZ010000008.1"/>
</dbReference>
<evidence type="ECO:0000313" key="2">
    <source>
        <dbReference type="EMBL" id="MEJ5979410.1"/>
    </source>
</evidence>
<gene>
    <name evidence="2" type="ORF">WG901_22340</name>
</gene>
<proteinExistence type="predicted"/>
<keyword evidence="1" id="KW-1133">Transmembrane helix</keyword>
<feature type="transmembrane region" description="Helical" evidence="1">
    <location>
        <begin position="52"/>
        <end position="72"/>
    </location>
</feature>
<feature type="transmembrane region" description="Helical" evidence="1">
    <location>
        <begin position="23"/>
        <end position="40"/>
    </location>
</feature>
<feature type="transmembrane region" description="Helical" evidence="1">
    <location>
        <begin position="84"/>
        <end position="101"/>
    </location>
</feature>
<keyword evidence="1" id="KW-0472">Membrane</keyword>
<name>A0ABU8S222_9SPHN</name>
<feature type="transmembrane region" description="Helical" evidence="1">
    <location>
        <begin position="107"/>
        <end position="127"/>
    </location>
</feature>
<keyword evidence="3" id="KW-1185">Reference proteome</keyword>
<accession>A0ABU8S222</accession>
<evidence type="ECO:0000313" key="3">
    <source>
        <dbReference type="Proteomes" id="UP001361239"/>
    </source>
</evidence>
<reference evidence="2 3" key="1">
    <citation type="submission" date="2024-03" db="EMBL/GenBank/DDBJ databases">
        <authorList>
            <person name="Jo J.-H."/>
        </authorList>
    </citation>
    <scope>NUCLEOTIDE SEQUENCE [LARGE SCALE GENOMIC DNA]</scope>
    <source>
        <strain evidence="2 3">PS1R-30</strain>
    </source>
</reference>
<dbReference type="EMBL" id="JBBHJZ010000008">
    <property type="protein sequence ID" value="MEJ5979410.1"/>
    <property type="molecule type" value="Genomic_DNA"/>
</dbReference>
<evidence type="ECO:0000256" key="1">
    <source>
        <dbReference type="SAM" id="Phobius"/>
    </source>
</evidence>
<feature type="transmembrane region" description="Helical" evidence="1">
    <location>
        <begin position="139"/>
        <end position="158"/>
    </location>
</feature>
<keyword evidence="1" id="KW-0812">Transmembrane</keyword>
<organism evidence="2 3">
    <name type="scientific">Novosphingobium anseongense</name>
    <dbReference type="NCBI Taxonomy" id="3133436"/>
    <lineage>
        <taxon>Bacteria</taxon>
        <taxon>Pseudomonadati</taxon>
        <taxon>Pseudomonadota</taxon>
        <taxon>Alphaproteobacteria</taxon>
        <taxon>Sphingomonadales</taxon>
        <taxon>Sphingomonadaceae</taxon>
        <taxon>Novosphingobium</taxon>
    </lineage>
</organism>
<dbReference type="Proteomes" id="UP001361239">
    <property type="component" value="Unassembled WGS sequence"/>
</dbReference>
<sequence>MATTATPVSPAQGSTAPDRLEKALAFLSLALLATVLTALVRGQGDWGQVPALVWGHLGLILVALALTPLMLLRPRGDGLHRTLGTIWFLAMFCAAVSSFGITRNGHFSPIHLLSIFVVIMVPISWRAARGHRVARHRRVVRGLVIGALLVAGVFTFPFDRLLGHWLFG</sequence>
<comment type="caution">
    <text evidence="2">The sequence shown here is derived from an EMBL/GenBank/DDBJ whole genome shotgun (WGS) entry which is preliminary data.</text>
</comment>